<protein>
    <submittedName>
        <fullName evidence="1">Uncharacterized protein</fullName>
    </submittedName>
</protein>
<name>A0ACB6QTP5_9PLEO</name>
<gene>
    <name evidence="1" type="ORF">BDR25DRAFT_355357</name>
</gene>
<evidence type="ECO:0000313" key="2">
    <source>
        <dbReference type="Proteomes" id="UP000799755"/>
    </source>
</evidence>
<organism evidence="1 2">
    <name type="scientific">Lindgomyces ingoldianus</name>
    <dbReference type="NCBI Taxonomy" id="673940"/>
    <lineage>
        <taxon>Eukaryota</taxon>
        <taxon>Fungi</taxon>
        <taxon>Dikarya</taxon>
        <taxon>Ascomycota</taxon>
        <taxon>Pezizomycotina</taxon>
        <taxon>Dothideomycetes</taxon>
        <taxon>Pleosporomycetidae</taxon>
        <taxon>Pleosporales</taxon>
        <taxon>Lindgomycetaceae</taxon>
        <taxon>Lindgomyces</taxon>
    </lineage>
</organism>
<dbReference type="Proteomes" id="UP000799755">
    <property type="component" value="Unassembled WGS sequence"/>
</dbReference>
<comment type="caution">
    <text evidence="1">The sequence shown here is derived from an EMBL/GenBank/DDBJ whole genome shotgun (WGS) entry which is preliminary data.</text>
</comment>
<evidence type="ECO:0000313" key="1">
    <source>
        <dbReference type="EMBL" id="KAF2470250.1"/>
    </source>
</evidence>
<sequence>MLKLQARGATCSTSVLLVAQARELMPQSMRYSEGADAAEHLIVTILAPVKWYFREHDGL</sequence>
<accession>A0ACB6QTP5</accession>
<dbReference type="EMBL" id="MU003508">
    <property type="protein sequence ID" value="KAF2470250.1"/>
    <property type="molecule type" value="Genomic_DNA"/>
</dbReference>
<reference evidence="1" key="1">
    <citation type="journal article" date="2020" name="Stud. Mycol.">
        <title>101 Dothideomycetes genomes: a test case for predicting lifestyles and emergence of pathogens.</title>
        <authorList>
            <person name="Haridas S."/>
            <person name="Albert R."/>
            <person name="Binder M."/>
            <person name="Bloem J."/>
            <person name="Labutti K."/>
            <person name="Salamov A."/>
            <person name="Andreopoulos B."/>
            <person name="Baker S."/>
            <person name="Barry K."/>
            <person name="Bills G."/>
            <person name="Bluhm B."/>
            <person name="Cannon C."/>
            <person name="Castanera R."/>
            <person name="Culley D."/>
            <person name="Daum C."/>
            <person name="Ezra D."/>
            <person name="Gonzalez J."/>
            <person name="Henrissat B."/>
            <person name="Kuo A."/>
            <person name="Liang C."/>
            <person name="Lipzen A."/>
            <person name="Lutzoni F."/>
            <person name="Magnuson J."/>
            <person name="Mondo S."/>
            <person name="Nolan M."/>
            <person name="Ohm R."/>
            <person name="Pangilinan J."/>
            <person name="Park H.-J."/>
            <person name="Ramirez L."/>
            <person name="Alfaro M."/>
            <person name="Sun H."/>
            <person name="Tritt A."/>
            <person name="Yoshinaga Y."/>
            <person name="Zwiers L.-H."/>
            <person name="Turgeon B."/>
            <person name="Goodwin S."/>
            <person name="Spatafora J."/>
            <person name="Crous P."/>
            <person name="Grigoriev I."/>
        </authorList>
    </citation>
    <scope>NUCLEOTIDE SEQUENCE</scope>
    <source>
        <strain evidence="1">ATCC 200398</strain>
    </source>
</reference>
<proteinExistence type="predicted"/>
<keyword evidence="2" id="KW-1185">Reference proteome</keyword>